<comment type="caution">
    <text evidence="1">The sequence shown here is derived from an EMBL/GenBank/DDBJ whole genome shotgun (WGS) entry which is preliminary data.</text>
</comment>
<organism evidence="1 2">
    <name type="scientific">Mycena pura</name>
    <dbReference type="NCBI Taxonomy" id="153505"/>
    <lineage>
        <taxon>Eukaryota</taxon>
        <taxon>Fungi</taxon>
        <taxon>Dikarya</taxon>
        <taxon>Basidiomycota</taxon>
        <taxon>Agaricomycotina</taxon>
        <taxon>Agaricomycetes</taxon>
        <taxon>Agaricomycetidae</taxon>
        <taxon>Agaricales</taxon>
        <taxon>Marasmiineae</taxon>
        <taxon>Mycenaceae</taxon>
        <taxon>Mycena</taxon>
    </lineage>
</organism>
<sequence>MRVCTCHGLLRIAPSGRQAARQRAPLPVRHVYLHGRDRWRIQALSAWSFVCADVWRTGMHKRDGRPFVRRAVLPVPCRQRWRDRHMIHSVRAAISRTWSFACASVQAALPRPAHALPCKCHATPRTGYLRESACRPGGARARVGRPASVRQCIPTTRSGDELERESTIAHHEATHASPITNGTSRTMRSTSRVMAINLTSDGDQPPENRGKAQTKLEYNATTLQHSELLRRRIMRQNERGGRGVTTSSSSDTMHHNGHCRRVISTVNRDRCAVARDRLLVRRPEDPGVCQMHDGTWRPKAD</sequence>
<evidence type="ECO:0000313" key="1">
    <source>
        <dbReference type="EMBL" id="KAJ7194213.1"/>
    </source>
</evidence>
<proteinExistence type="predicted"/>
<dbReference type="EMBL" id="JARJCW010000100">
    <property type="protein sequence ID" value="KAJ7194213.1"/>
    <property type="molecule type" value="Genomic_DNA"/>
</dbReference>
<dbReference type="AlphaFoldDB" id="A0AAD6UTQ3"/>
<reference evidence="1" key="1">
    <citation type="submission" date="2023-03" db="EMBL/GenBank/DDBJ databases">
        <title>Massive genome expansion in bonnet fungi (Mycena s.s.) driven by repeated elements and novel gene families across ecological guilds.</title>
        <authorList>
            <consortium name="Lawrence Berkeley National Laboratory"/>
            <person name="Harder C.B."/>
            <person name="Miyauchi S."/>
            <person name="Viragh M."/>
            <person name="Kuo A."/>
            <person name="Thoen E."/>
            <person name="Andreopoulos B."/>
            <person name="Lu D."/>
            <person name="Skrede I."/>
            <person name="Drula E."/>
            <person name="Henrissat B."/>
            <person name="Morin E."/>
            <person name="Kohler A."/>
            <person name="Barry K."/>
            <person name="LaButti K."/>
            <person name="Morin E."/>
            <person name="Salamov A."/>
            <person name="Lipzen A."/>
            <person name="Mereny Z."/>
            <person name="Hegedus B."/>
            <person name="Baldrian P."/>
            <person name="Stursova M."/>
            <person name="Weitz H."/>
            <person name="Taylor A."/>
            <person name="Grigoriev I.V."/>
            <person name="Nagy L.G."/>
            <person name="Martin F."/>
            <person name="Kauserud H."/>
        </authorList>
    </citation>
    <scope>NUCLEOTIDE SEQUENCE</scope>
    <source>
        <strain evidence="1">9144</strain>
    </source>
</reference>
<dbReference type="Proteomes" id="UP001219525">
    <property type="component" value="Unassembled WGS sequence"/>
</dbReference>
<protein>
    <submittedName>
        <fullName evidence="1">Uncharacterized protein</fullName>
    </submittedName>
</protein>
<evidence type="ECO:0000313" key="2">
    <source>
        <dbReference type="Proteomes" id="UP001219525"/>
    </source>
</evidence>
<gene>
    <name evidence="1" type="ORF">GGX14DRAFT_404841</name>
</gene>
<name>A0AAD6UTQ3_9AGAR</name>
<accession>A0AAD6UTQ3</accession>
<keyword evidence="2" id="KW-1185">Reference proteome</keyword>